<dbReference type="Proteomes" id="UP001164746">
    <property type="component" value="Chromosome 11"/>
</dbReference>
<protein>
    <submittedName>
        <fullName evidence="3">MLRP2-like protein</fullName>
    </submittedName>
</protein>
<keyword evidence="1" id="KW-1133">Transmembrane helix</keyword>
<dbReference type="PANTHER" id="PTHR23282">
    <property type="entry name" value="APICAL ENDOSOMAL GLYCOPROTEIN PRECURSOR"/>
    <property type="match status" value="1"/>
</dbReference>
<feature type="domain" description="MAM" evidence="2">
    <location>
        <begin position="58"/>
        <end position="268"/>
    </location>
</feature>
<sequence>MTKYSDRPTIVHIGDPIAFRLSAARDVAALGHPDCLKHDLECIIVLIDRQLPSMFVDLSCNFDKDTFCSWNNEQKLDTFDWTLQRMSTASLNTGPDADHSVGTENDLHETLFTHMNTKTPTIHSDYLEYIHTIGSGCTLLTVLLYCIVGSYIYIETSAPRIKNDTAWLVSPVVRDRLNYTQCLRFWYNMNGASIGTLNVYLQAVDGTDIPGKRIWSLAGNQGPDWQFAQVTVISDFDFKIVIEGTVGDGYVGDIAIDDIYFAGGSCDLTTPVTTTSATTALSTSNCQTKI</sequence>
<keyword evidence="1" id="KW-0812">Transmembrane</keyword>
<reference evidence="3" key="1">
    <citation type="submission" date="2022-11" db="EMBL/GenBank/DDBJ databases">
        <title>Centuries of genome instability and evolution in soft-shell clam transmissible cancer (bioRxiv).</title>
        <authorList>
            <person name="Hart S.F.M."/>
            <person name="Yonemitsu M.A."/>
            <person name="Giersch R.M."/>
            <person name="Beal B.F."/>
            <person name="Arriagada G."/>
            <person name="Davis B.W."/>
            <person name="Ostrander E.A."/>
            <person name="Goff S.P."/>
            <person name="Metzger M.J."/>
        </authorList>
    </citation>
    <scope>NUCLEOTIDE SEQUENCE</scope>
    <source>
        <strain evidence="3">MELC-2E11</strain>
        <tissue evidence="3">Siphon/mantle</tissue>
    </source>
</reference>
<dbReference type="CDD" id="cd06263">
    <property type="entry name" value="MAM"/>
    <property type="match status" value="1"/>
</dbReference>
<accession>A0ABY7FDI7</accession>
<dbReference type="PANTHER" id="PTHR23282:SF101">
    <property type="entry name" value="MAM DOMAIN-CONTAINING PROTEIN"/>
    <property type="match status" value="1"/>
</dbReference>
<proteinExistence type="predicted"/>
<evidence type="ECO:0000259" key="2">
    <source>
        <dbReference type="PROSITE" id="PS50060"/>
    </source>
</evidence>
<keyword evidence="4" id="KW-1185">Reference proteome</keyword>
<evidence type="ECO:0000313" key="4">
    <source>
        <dbReference type="Proteomes" id="UP001164746"/>
    </source>
</evidence>
<dbReference type="EMBL" id="CP111022">
    <property type="protein sequence ID" value="WAR19637.1"/>
    <property type="molecule type" value="Genomic_DNA"/>
</dbReference>
<evidence type="ECO:0000256" key="1">
    <source>
        <dbReference type="SAM" id="Phobius"/>
    </source>
</evidence>
<dbReference type="InterPro" id="IPR051560">
    <property type="entry name" value="MAM_domain-containing"/>
</dbReference>
<gene>
    <name evidence="3" type="ORF">MAR_001475</name>
</gene>
<feature type="transmembrane region" description="Helical" evidence="1">
    <location>
        <begin position="129"/>
        <end position="154"/>
    </location>
</feature>
<dbReference type="Pfam" id="PF00629">
    <property type="entry name" value="MAM"/>
    <property type="match status" value="1"/>
</dbReference>
<dbReference type="Gene3D" id="2.60.120.200">
    <property type="match status" value="1"/>
</dbReference>
<keyword evidence="1" id="KW-0472">Membrane</keyword>
<dbReference type="InterPro" id="IPR013320">
    <property type="entry name" value="ConA-like_dom_sf"/>
</dbReference>
<evidence type="ECO:0000313" key="3">
    <source>
        <dbReference type="EMBL" id="WAR19637.1"/>
    </source>
</evidence>
<dbReference type="PROSITE" id="PS50060">
    <property type="entry name" value="MAM_2"/>
    <property type="match status" value="1"/>
</dbReference>
<dbReference type="SUPFAM" id="SSF49899">
    <property type="entry name" value="Concanavalin A-like lectins/glucanases"/>
    <property type="match status" value="2"/>
</dbReference>
<dbReference type="SMART" id="SM00137">
    <property type="entry name" value="MAM"/>
    <property type="match status" value="1"/>
</dbReference>
<dbReference type="InterPro" id="IPR000998">
    <property type="entry name" value="MAM_dom"/>
</dbReference>
<organism evidence="3 4">
    <name type="scientific">Mya arenaria</name>
    <name type="common">Soft-shell clam</name>
    <dbReference type="NCBI Taxonomy" id="6604"/>
    <lineage>
        <taxon>Eukaryota</taxon>
        <taxon>Metazoa</taxon>
        <taxon>Spiralia</taxon>
        <taxon>Lophotrochozoa</taxon>
        <taxon>Mollusca</taxon>
        <taxon>Bivalvia</taxon>
        <taxon>Autobranchia</taxon>
        <taxon>Heteroconchia</taxon>
        <taxon>Euheterodonta</taxon>
        <taxon>Imparidentia</taxon>
        <taxon>Neoheterodontei</taxon>
        <taxon>Myida</taxon>
        <taxon>Myoidea</taxon>
        <taxon>Myidae</taxon>
        <taxon>Mya</taxon>
    </lineage>
</organism>
<name>A0ABY7FDI7_MYAAR</name>